<evidence type="ECO:0000313" key="2">
    <source>
        <dbReference type="Proteomes" id="UP001066276"/>
    </source>
</evidence>
<organism evidence="1 2">
    <name type="scientific">Pleurodeles waltl</name>
    <name type="common">Iberian ribbed newt</name>
    <dbReference type="NCBI Taxonomy" id="8319"/>
    <lineage>
        <taxon>Eukaryota</taxon>
        <taxon>Metazoa</taxon>
        <taxon>Chordata</taxon>
        <taxon>Craniata</taxon>
        <taxon>Vertebrata</taxon>
        <taxon>Euteleostomi</taxon>
        <taxon>Amphibia</taxon>
        <taxon>Batrachia</taxon>
        <taxon>Caudata</taxon>
        <taxon>Salamandroidea</taxon>
        <taxon>Salamandridae</taxon>
        <taxon>Pleurodelinae</taxon>
        <taxon>Pleurodeles</taxon>
    </lineage>
</organism>
<name>A0AAV7NNK1_PLEWA</name>
<reference evidence="1" key="1">
    <citation type="journal article" date="2022" name="bioRxiv">
        <title>Sequencing and chromosome-scale assembly of the giantPleurodeles waltlgenome.</title>
        <authorList>
            <person name="Brown T."/>
            <person name="Elewa A."/>
            <person name="Iarovenko S."/>
            <person name="Subramanian E."/>
            <person name="Araus A.J."/>
            <person name="Petzold A."/>
            <person name="Susuki M."/>
            <person name="Suzuki K.-i.T."/>
            <person name="Hayashi T."/>
            <person name="Toyoda A."/>
            <person name="Oliveira C."/>
            <person name="Osipova E."/>
            <person name="Leigh N.D."/>
            <person name="Simon A."/>
            <person name="Yun M.H."/>
        </authorList>
    </citation>
    <scope>NUCLEOTIDE SEQUENCE</scope>
    <source>
        <strain evidence="1">20211129_DDA</strain>
        <tissue evidence="1">Liver</tissue>
    </source>
</reference>
<evidence type="ECO:0000313" key="1">
    <source>
        <dbReference type="EMBL" id="KAJ1117623.1"/>
    </source>
</evidence>
<gene>
    <name evidence="1" type="ORF">NDU88_005820</name>
</gene>
<accession>A0AAV7NNK1</accession>
<dbReference type="EMBL" id="JANPWB010000012">
    <property type="protein sequence ID" value="KAJ1117623.1"/>
    <property type="molecule type" value="Genomic_DNA"/>
</dbReference>
<protein>
    <submittedName>
        <fullName evidence="1">Uncharacterized protein</fullName>
    </submittedName>
</protein>
<sequence length="71" mass="8125">MPYRFIDLLKIGPDSPSYTFQPATVDVLRALKKVYDRSVHKAPKLASTRLLAGQKYLFIISLFGYCRTCIK</sequence>
<proteinExistence type="predicted"/>
<keyword evidence="2" id="KW-1185">Reference proteome</keyword>
<comment type="caution">
    <text evidence="1">The sequence shown here is derived from an EMBL/GenBank/DDBJ whole genome shotgun (WGS) entry which is preliminary data.</text>
</comment>
<dbReference type="Proteomes" id="UP001066276">
    <property type="component" value="Chromosome 8"/>
</dbReference>
<dbReference type="AlphaFoldDB" id="A0AAV7NNK1"/>